<dbReference type="SUPFAM" id="SSF53098">
    <property type="entry name" value="Ribonuclease H-like"/>
    <property type="match status" value="1"/>
</dbReference>
<organism evidence="2 3">
    <name type="scientific">Paracoccus versutus</name>
    <name type="common">Thiobacillus versutus</name>
    <dbReference type="NCBI Taxonomy" id="34007"/>
    <lineage>
        <taxon>Bacteria</taxon>
        <taxon>Pseudomonadati</taxon>
        <taxon>Pseudomonadota</taxon>
        <taxon>Alphaproteobacteria</taxon>
        <taxon>Rhodobacterales</taxon>
        <taxon>Paracoccaceae</taxon>
        <taxon>Paracoccus</taxon>
    </lineage>
</organism>
<dbReference type="Pfam" id="PF02914">
    <property type="entry name" value="DDE_2"/>
    <property type="match status" value="1"/>
</dbReference>
<dbReference type="Gene3D" id="3.30.420.10">
    <property type="entry name" value="Ribonuclease H-like superfamily/Ribonuclease H"/>
    <property type="match status" value="1"/>
</dbReference>
<reference evidence="2 3" key="1">
    <citation type="submission" date="2018-08" db="EMBL/GenBank/DDBJ databases">
        <title>Genomic Encyclopedia of Archaeal and Bacterial Type Strains, Phase II (KMG-II): from individual species to whole genera.</title>
        <authorList>
            <person name="Goeker M."/>
        </authorList>
    </citation>
    <scope>NUCLEOTIDE SEQUENCE [LARGE SCALE GENOMIC DNA]</scope>
    <source>
        <strain evidence="2 3">DSM 582</strain>
    </source>
</reference>
<gene>
    <name evidence="2" type="ORF">ATH84_100984</name>
</gene>
<feature type="domain" description="Bacteriophage Mu transposase" evidence="1">
    <location>
        <begin position="6"/>
        <end position="76"/>
    </location>
</feature>
<dbReference type="GO" id="GO:0015074">
    <property type="term" value="P:DNA integration"/>
    <property type="evidence" value="ECO:0007669"/>
    <property type="project" value="InterPro"/>
</dbReference>
<dbReference type="AlphaFoldDB" id="A0AAQ0KLZ6"/>
<evidence type="ECO:0000313" key="2">
    <source>
        <dbReference type="EMBL" id="REG48353.1"/>
    </source>
</evidence>
<evidence type="ECO:0000313" key="3">
    <source>
        <dbReference type="Proteomes" id="UP000256794"/>
    </source>
</evidence>
<dbReference type="GO" id="GO:0004803">
    <property type="term" value="F:transposase activity"/>
    <property type="evidence" value="ECO:0007669"/>
    <property type="project" value="InterPro"/>
</dbReference>
<protein>
    <submittedName>
        <fullName evidence="2">Bacteriophage Mu transposase</fullName>
    </submittedName>
</protein>
<dbReference type="InterPro" id="IPR004189">
    <property type="entry name" value="Phage_Mu_transposase"/>
</dbReference>
<sequence length="130" mass="14818">MSAFGELIETWGIPKHCLFDNGHEFANKWLMGGTPTWFRFKVRDDDPLGVLPTLGIKVHWATPAHGQAKPIERGFRDFASRIAKDPRFAGCLMDRGHLRQQQRLGRVLRLHAVHEPQGEIRSCRGHRSAI</sequence>
<name>A0AAQ0KLZ6_PARVE</name>
<dbReference type="EMBL" id="QUMX01000009">
    <property type="protein sequence ID" value="REG48353.1"/>
    <property type="molecule type" value="Genomic_DNA"/>
</dbReference>
<dbReference type="InterPro" id="IPR036397">
    <property type="entry name" value="RNaseH_sf"/>
</dbReference>
<dbReference type="Proteomes" id="UP000256794">
    <property type="component" value="Unassembled WGS sequence"/>
</dbReference>
<dbReference type="InterPro" id="IPR012337">
    <property type="entry name" value="RNaseH-like_sf"/>
</dbReference>
<proteinExistence type="predicted"/>
<accession>A0AAQ0KLZ6</accession>
<evidence type="ECO:0000259" key="1">
    <source>
        <dbReference type="Pfam" id="PF02914"/>
    </source>
</evidence>
<dbReference type="GO" id="GO:0003677">
    <property type="term" value="F:DNA binding"/>
    <property type="evidence" value="ECO:0007669"/>
    <property type="project" value="InterPro"/>
</dbReference>
<comment type="caution">
    <text evidence="2">The sequence shown here is derived from an EMBL/GenBank/DDBJ whole genome shotgun (WGS) entry which is preliminary data.</text>
</comment>
<dbReference type="GO" id="GO:0006313">
    <property type="term" value="P:DNA transposition"/>
    <property type="evidence" value="ECO:0007669"/>
    <property type="project" value="InterPro"/>
</dbReference>
<dbReference type="RefSeq" id="WP_036749944.1">
    <property type="nucleotide sequence ID" value="NZ_CP035284.1"/>
</dbReference>
<keyword evidence="3" id="KW-1185">Reference proteome</keyword>